<keyword evidence="2" id="KW-1185">Reference proteome</keyword>
<dbReference type="Proteomes" id="UP001516400">
    <property type="component" value="Unassembled WGS sequence"/>
</dbReference>
<dbReference type="PANTHER" id="PTHR12112:SF39">
    <property type="entry name" value="EG:152A3.5 PROTEIN (FBGN0003116_PN PROTEIN)"/>
    <property type="match status" value="1"/>
</dbReference>
<gene>
    <name evidence="1" type="ORF">HHI36_021309</name>
</gene>
<sequence>MNELKAFLDTSFYGSTCWNRFRVIHIVLGNHTCDLDTAISAIAYGYLLYKKNGLENSNDQVVFPVLNAERKNLSLLLEHQYLLRKAGIDMGQLIYRSDINFEEIIASSIHMGITVKTYLINHHILCQNDSILAHSICGIFDRRPISNLKLVVPTDFTLRIEPVGSCATVIAMEIYQTNQHIWNLELAGIVYGAILLHTKGLRQVKNKTTDQDMEIGLILHRSFNLEEPISTYAILNDLRCRIPPDPYHMLIRDLFCGDYVPIAFPRIHISAGTYIKKRGAKESLNQLCSDKKVVLIVLIGTDPSSKNKDMGVFFDEIIQSHITNFSEKLRENDILLRGTYYNYTVFDRKLTREHTVPIIMKVWKELNIILPHH</sequence>
<evidence type="ECO:0000313" key="1">
    <source>
        <dbReference type="EMBL" id="KAL3270785.1"/>
    </source>
</evidence>
<name>A0ABD2MX68_9CUCU</name>
<dbReference type="SUPFAM" id="SSF64182">
    <property type="entry name" value="DHH phosphoesterases"/>
    <property type="match status" value="1"/>
</dbReference>
<accession>A0ABD2MX68</accession>
<evidence type="ECO:0008006" key="3">
    <source>
        <dbReference type="Google" id="ProtNLM"/>
    </source>
</evidence>
<reference evidence="1 2" key="1">
    <citation type="journal article" date="2021" name="BMC Biol.">
        <title>Horizontally acquired antibacterial genes associated with adaptive radiation of ladybird beetles.</title>
        <authorList>
            <person name="Li H.S."/>
            <person name="Tang X.F."/>
            <person name="Huang Y.H."/>
            <person name="Xu Z.Y."/>
            <person name="Chen M.L."/>
            <person name="Du X.Y."/>
            <person name="Qiu B.Y."/>
            <person name="Chen P.T."/>
            <person name="Zhang W."/>
            <person name="Slipinski A."/>
            <person name="Escalona H.E."/>
            <person name="Waterhouse R.M."/>
            <person name="Zwick A."/>
            <person name="Pang H."/>
        </authorList>
    </citation>
    <scope>NUCLEOTIDE SEQUENCE [LARGE SCALE GENOMIC DNA]</scope>
    <source>
        <strain evidence="1">SYSU2018</strain>
    </source>
</reference>
<comment type="caution">
    <text evidence="1">The sequence shown here is derived from an EMBL/GenBank/DDBJ whole genome shotgun (WGS) entry which is preliminary data.</text>
</comment>
<proteinExistence type="predicted"/>
<dbReference type="AlphaFoldDB" id="A0ABD2MX68"/>
<dbReference type="InterPro" id="IPR038763">
    <property type="entry name" value="DHH_sf"/>
</dbReference>
<evidence type="ECO:0000313" key="2">
    <source>
        <dbReference type="Proteomes" id="UP001516400"/>
    </source>
</evidence>
<organism evidence="1 2">
    <name type="scientific">Cryptolaemus montrouzieri</name>
    <dbReference type="NCBI Taxonomy" id="559131"/>
    <lineage>
        <taxon>Eukaryota</taxon>
        <taxon>Metazoa</taxon>
        <taxon>Ecdysozoa</taxon>
        <taxon>Arthropoda</taxon>
        <taxon>Hexapoda</taxon>
        <taxon>Insecta</taxon>
        <taxon>Pterygota</taxon>
        <taxon>Neoptera</taxon>
        <taxon>Endopterygota</taxon>
        <taxon>Coleoptera</taxon>
        <taxon>Polyphaga</taxon>
        <taxon>Cucujiformia</taxon>
        <taxon>Coccinelloidea</taxon>
        <taxon>Coccinellidae</taxon>
        <taxon>Scymninae</taxon>
        <taxon>Scymnini</taxon>
        <taxon>Cryptolaemus</taxon>
    </lineage>
</organism>
<dbReference type="PANTHER" id="PTHR12112">
    <property type="entry name" value="BNIP - RELATED"/>
    <property type="match status" value="1"/>
</dbReference>
<dbReference type="EMBL" id="JABFTP020000042">
    <property type="protein sequence ID" value="KAL3270785.1"/>
    <property type="molecule type" value="Genomic_DNA"/>
</dbReference>
<protein>
    <recommendedName>
        <fullName evidence="3">DHHA2 domain-containing protein</fullName>
    </recommendedName>
</protein>
<dbReference type="Gene3D" id="3.90.1640.10">
    <property type="entry name" value="inorganic pyrophosphatase (n-terminal core)"/>
    <property type="match status" value="1"/>
</dbReference>